<comment type="caution">
    <text evidence="9">The sequence shown here is derived from an EMBL/GenBank/DDBJ whole genome shotgun (WGS) entry which is preliminary data.</text>
</comment>
<keyword evidence="5" id="KW-0539">Nucleus</keyword>
<dbReference type="GO" id="GO:0006355">
    <property type="term" value="P:regulation of DNA-templated transcription"/>
    <property type="evidence" value="ECO:0007669"/>
    <property type="project" value="InterPro"/>
</dbReference>
<evidence type="ECO:0000259" key="8">
    <source>
        <dbReference type="PROSITE" id="PS50114"/>
    </source>
</evidence>
<protein>
    <recommendedName>
        <fullName evidence="8">GATA-type domain-containing protein</fullName>
    </recommendedName>
</protein>
<feature type="repeat" description="ANK" evidence="6">
    <location>
        <begin position="48"/>
        <end position="80"/>
    </location>
</feature>
<evidence type="ECO:0000256" key="4">
    <source>
        <dbReference type="ARBA" id="ARBA00023163"/>
    </source>
</evidence>
<evidence type="ECO:0000256" key="2">
    <source>
        <dbReference type="ARBA" id="ARBA00023015"/>
    </source>
</evidence>
<evidence type="ECO:0000256" key="1">
    <source>
        <dbReference type="ARBA" id="ARBA00022737"/>
    </source>
</evidence>
<dbReference type="SMART" id="SM00248">
    <property type="entry name" value="ANK"/>
    <property type="match status" value="2"/>
</dbReference>
<dbReference type="PANTHER" id="PTHR24171">
    <property type="entry name" value="ANKYRIN REPEAT DOMAIN-CONTAINING PROTEIN 39-RELATED"/>
    <property type="match status" value="1"/>
</dbReference>
<dbReference type="AlphaFoldDB" id="A0AA38HLY1"/>
<feature type="domain" description="GATA-type" evidence="8">
    <location>
        <begin position="371"/>
        <end position="427"/>
    </location>
</feature>
<dbReference type="Pfam" id="PF12796">
    <property type="entry name" value="Ank_2"/>
    <property type="match status" value="1"/>
</dbReference>
<sequence>MLLDAIKSNDVELVKQLLLKYLGVKNSKSSPLCQSKNEGLPINRPDEDGWTPLHWAAALGNCNIIMLLLKTNAKADIQTRDGRTALELALKRGHIEACELLSNVVKVFSSSVEYEKKNNLHTSTTCCSTSIYNSYNLTSNPASSKSRLYCGAGHGLKVNSVELCSDRNTAKRSISLPLPELMLPLPRQYQTVQIKNNIYDMEKNNYTLRKTVSECPQRAICNSTCYCHINKCSTYISGNEVNEGPEILNSFTYATCYPTKTNNYDSKVFKLENEHSDCADNLALRCNCFRTNEFYQQKCGDYSFTPPNSISFQQSGLKKEPQLLTATHITRNNDCESNRDLLLRKSETIKGEYFGPNNLRATLKTKKNTVTKTSRRCYDCGTTSTPQWRRGRRGTVMLCNACGLKFMTPSKRIEKNRRRRELYALSRFKKLQYTEGSQQ</sequence>
<dbReference type="Pfam" id="PF00320">
    <property type="entry name" value="GATA"/>
    <property type="match status" value="1"/>
</dbReference>
<accession>A0AA38HLY1</accession>
<dbReference type="PROSITE" id="PS50114">
    <property type="entry name" value="GATA_ZN_FINGER_2"/>
    <property type="match status" value="1"/>
</dbReference>
<dbReference type="EMBL" id="JALNTZ010000102">
    <property type="protein sequence ID" value="KAJ3636437.1"/>
    <property type="molecule type" value="Genomic_DNA"/>
</dbReference>
<dbReference type="GO" id="GO:0008270">
    <property type="term" value="F:zinc ion binding"/>
    <property type="evidence" value="ECO:0007669"/>
    <property type="project" value="UniProtKB-KW"/>
</dbReference>
<dbReference type="Proteomes" id="UP001168821">
    <property type="component" value="Unassembled WGS sequence"/>
</dbReference>
<name>A0AA38HLY1_9CUCU</name>
<evidence type="ECO:0000256" key="3">
    <source>
        <dbReference type="ARBA" id="ARBA00023043"/>
    </source>
</evidence>
<dbReference type="InterPro" id="IPR013088">
    <property type="entry name" value="Znf_NHR/GATA"/>
</dbReference>
<evidence type="ECO:0000256" key="5">
    <source>
        <dbReference type="ARBA" id="ARBA00023242"/>
    </source>
</evidence>
<keyword evidence="7" id="KW-0862">Zinc</keyword>
<dbReference type="SUPFAM" id="SSF48403">
    <property type="entry name" value="Ankyrin repeat"/>
    <property type="match status" value="1"/>
</dbReference>
<dbReference type="Gene3D" id="3.30.50.10">
    <property type="entry name" value="Erythroid Transcription Factor GATA-1, subunit A"/>
    <property type="match status" value="1"/>
</dbReference>
<evidence type="ECO:0000256" key="7">
    <source>
        <dbReference type="PROSITE-ProRule" id="PRU00094"/>
    </source>
</evidence>
<dbReference type="SUPFAM" id="SSF57716">
    <property type="entry name" value="Glucocorticoid receptor-like (DNA-binding domain)"/>
    <property type="match status" value="1"/>
</dbReference>
<gene>
    <name evidence="9" type="ORF">Zmor_003881</name>
</gene>
<keyword evidence="7" id="KW-0479">Metal-binding</keyword>
<dbReference type="PROSITE" id="PS00344">
    <property type="entry name" value="GATA_ZN_FINGER_1"/>
    <property type="match status" value="1"/>
</dbReference>
<organism evidence="9 10">
    <name type="scientific">Zophobas morio</name>
    <dbReference type="NCBI Taxonomy" id="2755281"/>
    <lineage>
        <taxon>Eukaryota</taxon>
        <taxon>Metazoa</taxon>
        <taxon>Ecdysozoa</taxon>
        <taxon>Arthropoda</taxon>
        <taxon>Hexapoda</taxon>
        <taxon>Insecta</taxon>
        <taxon>Pterygota</taxon>
        <taxon>Neoptera</taxon>
        <taxon>Endopterygota</taxon>
        <taxon>Coleoptera</taxon>
        <taxon>Polyphaga</taxon>
        <taxon>Cucujiformia</taxon>
        <taxon>Tenebrionidae</taxon>
        <taxon>Zophobas</taxon>
    </lineage>
</organism>
<keyword evidence="7" id="KW-0863">Zinc-finger</keyword>
<reference evidence="9" key="1">
    <citation type="journal article" date="2023" name="G3 (Bethesda)">
        <title>Whole genome assemblies of Zophobas morio and Tenebrio molitor.</title>
        <authorList>
            <person name="Kaur S."/>
            <person name="Stinson S.A."/>
            <person name="diCenzo G.C."/>
        </authorList>
    </citation>
    <scope>NUCLEOTIDE SEQUENCE</scope>
    <source>
        <strain evidence="9">QUZm001</strain>
    </source>
</reference>
<keyword evidence="1" id="KW-0677">Repeat</keyword>
<dbReference type="InterPro" id="IPR002110">
    <property type="entry name" value="Ankyrin_rpt"/>
</dbReference>
<dbReference type="InterPro" id="IPR036770">
    <property type="entry name" value="Ankyrin_rpt-contain_sf"/>
</dbReference>
<dbReference type="PROSITE" id="PS50297">
    <property type="entry name" value="ANK_REP_REGION"/>
    <property type="match status" value="1"/>
</dbReference>
<evidence type="ECO:0000313" key="9">
    <source>
        <dbReference type="EMBL" id="KAJ3636437.1"/>
    </source>
</evidence>
<keyword evidence="2" id="KW-0805">Transcription regulation</keyword>
<dbReference type="Gene3D" id="1.25.40.20">
    <property type="entry name" value="Ankyrin repeat-containing domain"/>
    <property type="match status" value="1"/>
</dbReference>
<evidence type="ECO:0000313" key="10">
    <source>
        <dbReference type="Proteomes" id="UP001168821"/>
    </source>
</evidence>
<dbReference type="GO" id="GO:0043565">
    <property type="term" value="F:sequence-specific DNA binding"/>
    <property type="evidence" value="ECO:0007669"/>
    <property type="project" value="InterPro"/>
</dbReference>
<proteinExistence type="predicted"/>
<evidence type="ECO:0000256" key="6">
    <source>
        <dbReference type="PROSITE-ProRule" id="PRU00023"/>
    </source>
</evidence>
<dbReference type="InterPro" id="IPR000679">
    <property type="entry name" value="Znf_GATA"/>
</dbReference>
<dbReference type="CDD" id="cd00202">
    <property type="entry name" value="ZnF_GATA"/>
    <property type="match status" value="1"/>
</dbReference>
<keyword evidence="4" id="KW-0804">Transcription</keyword>
<dbReference type="PROSITE" id="PS50088">
    <property type="entry name" value="ANK_REPEAT"/>
    <property type="match status" value="1"/>
</dbReference>
<keyword evidence="3 6" id="KW-0040">ANK repeat</keyword>
<dbReference type="SMART" id="SM00401">
    <property type="entry name" value="ZnF_GATA"/>
    <property type="match status" value="1"/>
</dbReference>
<keyword evidence="10" id="KW-1185">Reference proteome</keyword>